<dbReference type="PANTHER" id="PTHR47456">
    <property type="entry name" value="PHD-TYPE DOMAIN-CONTAINING PROTEIN"/>
    <property type="match status" value="1"/>
</dbReference>
<accession>A0ABM4D9A4</accession>
<gene>
    <name evidence="2" type="primary">LOC136089122</name>
</gene>
<dbReference type="GeneID" id="136089122"/>
<reference evidence="2" key="1">
    <citation type="submission" date="2025-08" db="UniProtKB">
        <authorList>
            <consortium name="RefSeq"/>
        </authorList>
    </citation>
    <scope>IDENTIFICATION</scope>
</reference>
<evidence type="ECO:0000313" key="2">
    <source>
        <dbReference type="RefSeq" id="XP_065670920.1"/>
    </source>
</evidence>
<dbReference type="RefSeq" id="XP_065670920.1">
    <property type="nucleotide sequence ID" value="XM_065814848.1"/>
</dbReference>
<protein>
    <submittedName>
        <fullName evidence="2">Uncharacterized protein LOC136089122</fullName>
    </submittedName>
</protein>
<evidence type="ECO:0000313" key="1">
    <source>
        <dbReference type="Proteomes" id="UP001652625"/>
    </source>
</evidence>
<dbReference type="Proteomes" id="UP001652625">
    <property type="component" value="Chromosome 12"/>
</dbReference>
<organism evidence="1 2">
    <name type="scientific">Hydra vulgaris</name>
    <name type="common">Hydra</name>
    <name type="synonym">Hydra attenuata</name>
    <dbReference type="NCBI Taxonomy" id="6087"/>
    <lineage>
        <taxon>Eukaryota</taxon>
        <taxon>Metazoa</taxon>
        <taxon>Cnidaria</taxon>
        <taxon>Hydrozoa</taxon>
        <taxon>Hydroidolina</taxon>
        <taxon>Anthoathecata</taxon>
        <taxon>Aplanulata</taxon>
        <taxon>Hydridae</taxon>
        <taxon>Hydra</taxon>
    </lineage>
</organism>
<keyword evidence="1" id="KW-1185">Reference proteome</keyword>
<proteinExistence type="predicted"/>
<sequence length="370" mass="42476">MLSVESTVPVVKHVFATYANVCAKIAEHEMLHTVHYVVTCTGSMEKNFEELFKKEHKLFYEDKDFAYTGVPFIVSTRTKLDCQHGKDQNIKKGPVVAVFLCENETISAITEVLLCIKKWIPLFQQKFCLTDYSNEEIKILESVFPEQARERWLSKTANGCCVVKGAVKLKLHNITHATSEEICQNAVDALKDSEEWKSNPKLAEYLNSTWLCNLKRWVLLLVVLIFCFRDGYLLFDNNVYCEILILTMVLNDKTNSSLTAMLSICIEESLPHNYENYVDKNRRAHSSYRKYKDNIPTFLTNRPQPLVKNCMKTIDKVISMDLVRVSAITDRLYNVASFQVIVEKLTNAILVVQKICSCSAWLYSAYPCTI</sequence>
<name>A0ABM4D9A4_HYDVU</name>